<feature type="domain" description="ABC transmembrane type-1" evidence="8">
    <location>
        <begin position="120"/>
        <end position="310"/>
    </location>
</feature>
<feature type="transmembrane region" description="Helical" evidence="7">
    <location>
        <begin position="59"/>
        <end position="80"/>
    </location>
</feature>
<dbReference type="InterPro" id="IPR025966">
    <property type="entry name" value="OppC_N"/>
</dbReference>
<evidence type="ECO:0000256" key="2">
    <source>
        <dbReference type="ARBA" id="ARBA00022448"/>
    </source>
</evidence>
<dbReference type="EMBL" id="JANFQF010000021">
    <property type="protein sequence ID" value="MCQ4121699.1"/>
    <property type="molecule type" value="Genomic_DNA"/>
</dbReference>
<name>A0ABT1QHD6_9NOCA</name>
<evidence type="ECO:0000259" key="8">
    <source>
        <dbReference type="PROSITE" id="PS50928"/>
    </source>
</evidence>
<dbReference type="RefSeq" id="WP_255972500.1">
    <property type="nucleotide sequence ID" value="NZ_JANFQF010000021.1"/>
</dbReference>
<feature type="transmembrane region" description="Helical" evidence="7">
    <location>
        <begin position="159"/>
        <end position="178"/>
    </location>
</feature>
<feature type="transmembrane region" description="Helical" evidence="7">
    <location>
        <begin position="238"/>
        <end position="256"/>
    </location>
</feature>
<gene>
    <name evidence="9" type="ORF">NOF53_21470</name>
</gene>
<dbReference type="PANTHER" id="PTHR43386">
    <property type="entry name" value="OLIGOPEPTIDE TRANSPORT SYSTEM PERMEASE PROTEIN APPC"/>
    <property type="match status" value="1"/>
</dbReference>
<evidence type="ECO:0000256" key="7">
    <source>
        <dbReference type="RuleBase" id="RU363032"/>
    </source>
</evidence>
<keyword evidence="3" id="KW-1003">Cell membrane</keyword>
<evidence type="ECO:0000256" key="5">
    <source>
        <dbReference type="ARBA" id="ARBA00022989"/>
    </source>
</evidence>
<keyword evidence="6 7" id="KW-0472">Membrane</keyword>
<keyword evidence="4 7" id="KW-0812">Transmembrane</keyword>
<sequence length="324" mass="34837">MSEKVENESAWTGDRKTRQAHFVAPDEVAAPGETDTVAIDQPPTSMWSDAWRDLRRRPLFAVASLIILAVVAVAAFPGLFTDADPRFCDLAFSMQGPSSGHWFGYDKQGCDIYSRTIHGARASVLVGVGVTSIVLVVGVVFGSLAGYYGGWTDSLLSRVADIFFGIPLILAAIVLMQLFADRTIWTVIVVLALFGWPQMARIARGAVLSAKNNDYVMASRALGVSNFRTLLRHVLPNSLAPIIVIATISLGIYIVAEATLSFLGIGLPSSEISWGGDISTAQVTLRQGSAILFYPAAALAITVLGFIMMGDALRDAFDPKARKR</sequence>
<evidence type="ECO:0000256" key="6">
    <source>
        <dbReference type="ARBA" id="ARBA00023136"/>
    </source>
</evidence>
<evidence type="ECO:0000313" key="10">
    <source>
        <dbReference type="Proteomes" id="UP001524501"/>
    </source>
</evidence>
<dbReference type="CDD" id="cd06261">
    <property type="entry name" value="TM_PBP2"/>
    <property type="match status" value="1"/>
</dbReference>
<organism evidence="9 10">
    <name type="scientific">Rhodococcus tibetensis</name>
    <dbReference type="NCBI Taxonomy" id="2965064"/>
    <lineage>
        <taxon>Bacteria</taxon>
        <taxon>Bacillati</taxon>
        <taxon>Actinomycetota</taxon>
        <taxon>Actinomycetes</taxon>
        <taxon>Mycobacteriales</taxon>
        <taxon>Nocardiaceae</taxon>
        <taxon>Rhodococcus</taxon>
    </lineage>
</organism>
<evidence type="ECO:0000256" key="4">
    <source>
        <dbReference type="ARBA" id="ARBA00022692"/>
    </source>
</evidence>
<dbReference type="InterPro" id="IPR050366">
    <property type="entry name" value="BP-dependent_transpt_permease"/>
</dbReference>
<dbReference type="PROSITE" id="PS50928">
    <property type="entry name" value="ABC_TM1"/>
    <property type="match status" value="1"/>
</dbReference>
<dbReference type="InterPro" id="IPR035906">
    <property type="entry name" value="MetI-like_sf"/>
</dbReference>
<feature type="transmembrane region" description="Helical" evidence="7">
    <location>
        <begin position="184"/>
        <end position="203"/>
    </location>
</feature>
<keyword evidence="10" id="KW-1185">Reference proteome</keyword>
<dbReference type="SUPFAM" id="SSF161098">
    <property type="entry name" value="MetI-like"/>
    <property type="match status" value="1"/>
</dbReference>
<keyword evidence="2 7" id="KW-0813">Transport</keyword>
<feature type="transmembrane region" description="Helical" evidence="7">
    <location>
        <begin position="124"/>
        <end position="147"/>
    </location>
</feature>
<dbReference type="Pfam" id="PF12911">
    <property type="entry name" value="OppC_N"/>
    <property type="match status" value="1"/>
</dbReference>
<comment type="similarity">
    <text evidence="7">Belongs to the binding-protein-dependent transport system permease family.</text>
</comment>
<reference evidence="9 10" key="1">
    <citation type="submission" date="2022-07" db="EMBL/GenBank/DDBJ databases">
        <title>Degradation activity of malathion, p-nitrophenol and potential low-temperature adaptation strategy of Rhodococcus sp. FXJ9.536.</title>
        <authorList>
            <person name="Huang J."/>
            <person name="Huang Y."/>
        </authorList>
    </citation>
    <scope>NUCLEOTIDE SEQUENCE [LARGE SCALE GENOMIC DNA]</scope>
    <source>
        <strain evidence="9 10">FXJ9.536</strain>
    </source>
</reference>
<evidence type="ECO:0000313" key="9">
    <source>
        <dbReference type="EMBL" id="MCQ4121699.1"/>
    </source>
</evidence>
<feature type="transmembrane region" description="Helical" evidence="7">
    <location>
        <begin position="291"/>
        <end position="313"/>
    </location>
</feature>
<evidence type="ECO:0000256" key="3">
    <source>
        <dbReference type="ARBA" id="ARBA00022475"/>
    </source>
</evidence>
<proteinExistence type="inferred from homology"/>
<comment type="subcellular location">
    <subcellularLocation>
        <location evidence="1 7">Cell membrane</location>
        <topology evidence="1 7">Multi-pass membrane protein</topology>
    </subcellularLocation>
</comment>
<dbReference type="InterPro" id="IPR000515">
    <property type="entry name" value="MetI-like"/>
</dbReference>
<protein>
    <submittedName>
        <fullName evidence="9">ABC transporter permease</fullName>
    </submittedName>
</protein>
<evidence type="ECO:0000256" key="1">
    <source>
        <dbReference type="ARBA" id="ARBA00004651"/>
    </source>
</evidence>
<comment type="caution">
    <text evidence="9">The sequence shown here is derived from an EMBL/GenBank/DDBJ whole genome shotgun (WGS) entry which is preliminary data.</text>
</comment>
<dbReference type="PANTHER" id="PTHR43386:SF6">
    <property type="entry name" value="ABC TRANSPORTER PERMEASE PROTEIN"/>
    <property type="match status" value="1"/>
</dbReference>
<keyword evidence="5 7" id="KW-1133">Transmembrane helix</keyword>
<dbReference type="Gene3D" id="1.10.3720.10">
    <property type="entry name" value="MetI-like"/>
    <property type="match status" value="1"/>
</dbReference>
<dbReference type="Proteomes" id="UP001524501">
    <property type="component" value="Unassembled WGS sequence"/>
</dbReference>
<dbReference type="Pfam" id="PF00528">
    <property type="entry name" value="BPD_transp_1"/>
    <property type="match status" value="1"/>
</dbReference>
<accession>A0ABT1QHD6</accession>